<gene>
    <name evidence="2" type="ORF">ACFPPC_07360</name>
</gene>
<dbReference type="EMBL" id="JBHSLV010000011">
    <property type="protein sequence ID" value="MFC5392457.1"/>
    <property type="molecule type" value="Genomic_DNA"/>
</dbReference>
<comment type="caution">
    <text evidence="2">The sequence shown here is derived from an EMBL/GenBank/DDBJ whole genome shotgun (WGS) entry which is preliminary data.</text>
</comment>
<organism evidence="2 3">
    <name type="scientific">Bosea vestrisii</name>
    <dbReference type="NCBI Taxonomy" id="151416"/>
    <lineage>
        <taxon>Bacteria</taxon>
        <taxon>Pseudomonadati</taxon>
        <taxon>Pseudomonadota</taxon>
        <taxon>Alphaproteobacteria</taxon>
        <taxon>Hyphomicrobiales</taxon>
        <taxon>Boseaceae</taxon>
        <taxon>Bosea</taxon>
    </lineage>
</organism>
<feature type="transmembrane region" description="Helical" evidence="1">
    <location>
        <begin position="36"/>
        <end position="58"/>
    </location>
</feature>
<evidence type="ECO:0000256" key="1">
    <source>
        <dbReference type="SAM" id="Phobius"/>
    </source>
</evidence>
<evidence type="ECO:0000313" key="2">
    <source>
        <dbReference type="EMBL" id="MFC5392457.1"/>
    </source>
</evidence>
<accession>A0ABW0H726</accession>
<feature type="transmembrane region" description="Helical" evidence="1">
    <location>
        <begin position="98"/>
        <end position="117"/>
    </location>
</feature>
<keyword evidence="1" id="KW-0472">Membrane</keyword>
<dbReference type="RefSeq" id="WP_377007243.1">
    <property type="nucleotide sequence ID" value="NZ_JBHSLV010000011.1"/>
</dbReference>
<protein>
    <submittedName>
        <fullName evidence="2">Uncharacterized protein</fullName>
    </submittedName>
</protein>
<sequence>MKPSATLTTILAVEILLFAGATLVHAGILIGGHEHGPARTAEGVIAAVLVLGLIICLLRPAAMRTIALAVQGFALLGTLVGVFTITVGVGPQTLADKAFHGALLMVLFAGLVAAWRAPRG</sequence>
<keyword evidence="1" id="KW-1133">Transmembrane helix</keyword>
<feature type="transmembrane region" description="Helical" evidence="1">
    <location>
        <begin position="65"/>
        <end position="86"/>
    </location>
</feature>
<dbReference type="Proteomes" id="UP001596104">
    <property type="component" value="Unassembled WGS sequence"/>
</dbReference>
<keyword evidence="1" id="KW-0812">Transmembrane</keyword>
<keyword evidence="3" id="KW-1185">Reference proteome</keyword>
<name>A0ABW0H726_9HYPH</name>
<reference evidence="3" key="1">
    <citation type="journal article" date="2019" name="Int. J. Syst. Evol. Microbiol.">
        <title>The Global Catalogue of Microorganisms (GCM) 10K type strain sequencing project: providing services to taxonomists for standard genome sequencing and annotation.</title>
        <authorList>
            <consortium name="The Broad Institute Genomics Platform"/>
            <consortium name="The Broad Institute Genome Sequencing Center for Infectious Disease"/>
            <person name="Wu L."/>
            <person name="Ma J."/>
        </authorList>
    </citation>
    <scope>NUCLEOTIDE SEQUENCE [LARGE SCALE GENOMIC DNA]</scope>
    <source>
        <strain evidence="3">CGMCC 1.16326</strain>
    </source>
</reference>
<proteinExistence type="predicted"/>
<evidence type="ECO:0000313" key="3">
    <source>
        <dbReference type="Proteomes" id="UP001596104"/>
    </source>
</evidence>